<organism evidence="3">
    <name type="scientific">Halocynthia roretzi</name>
    <name type="common">Sea squirt</name>
    <name type="synonym">Cynthia roretzi</name>
    <dbReference type="NCBI Taxonomy" id="7729"/>
    <lineage>
        <taxon>Eukaryota</taxon>
        <taxon>Metazoa</taxon>
        <taxon>Chordata</taxon>
        <taxon>Tunicata</taxon>
        <taxon>Ascidiacea</taxon>
        <taxon>Stolidobranchia</taxon>
        <taxon>Pyuridae</taxon>
        <taxon>Halocynthia</taxon>
    </lineage>
</organism>
<name>A0A224APM8_HALRO</name>
<feature type="compositionally biased region" description="Gly residues" evidence="1">
    <location>
        <begin position="526"/>
        <end position="542"/>
    </location>
</feature>
<dbReference type="PANTHER" id="PTHR35170:SF2">
    <property type="entry name" value="PROTEIN DD3-3"/>
    <property type="match status" value="1"/>
</dbReference>
<feature type="signal peptide" evidence="2">
    <location>
        <begin position="1"/>
        <end position="20"/>
    </location>
</feature>
<evidence type="ECO:0000256" key="1">
    <source>
        <dbReference type="SAM" id="MobiDB-lite"/>
    </source>
</evidence>
<evidence type="ECO:0000313" key="3">
    <source>
        <dbReference type="EMBL" id="BBA19137.1"/>
    </source>
</evidence>
<evidence type="ECO:0000256" key="2">
    <source>
        <dbReference type="SAM" id="SignalP"/>
    </source>
</evidence>
<accession>A0A224APM8</accession>
<protein>
    <submittedName>
        <fullName evidence="3">Self-marker protein</fullName>
    </submittedName>
</protein>
<feature type="region of interest" description="Disordered" evidence="1">
    <location>
        <begin position="518"/>
        <end position="556"/>
    </location>
</feature>
<dbReference type="PANTHER" id="PTHR35170">
    <property type="entry name" value="PROTEIN DD3-3"/>
    <property type="match status" value="1"/>
</dbReference>
<keyword evidence="2" id="KW-0732">Signal</keyword>
<proteinExistence type="evidence at transcript level"/>
<dbReference type="InterPro" id="IPR053320">
    <property type="entry name" value="Protein_DD3-3_O-glyco"/>
</dbReference>
<feature type="chain" id="PRO_5011968267" evidence="2">
    <location>
        <begin position="21"/>
        <end position="667"/>
    </location>
</feature>
<feature type="compositionally biased region" description="Polar residues" evidence="1">
    <location>
        <begin position="43"/>
        <end position="56"/>
    </location>
</feature>
<reference evidence="3" key="1">
    <citation type="submission" date="2017-07" db="EMBL/GenBank/DDBJ databases">
        <title>Self-marker protein for hemocyte allorecognition in Halocynthia roretzi.</title>
        <authorList>
            <person name="Matsumoto M."/>
            <person name="Ema M."/>
            <person name="Okada T."/>
            <person name="Takahashi M."/>
            <person name="Uchiyama M."/>
            <person name="Miyakawa H."/>
            <person name="Han D."/>
            <person name="Kubo H."/>
            <person name="Hoshi M."/>
        </authorList>
    </citation>
    <scope>NUCLEOTIDE SEQUENCE</scope>
    <source>
        <tissue evidence="3">Hemocyte</tissue>
    </source>
</reference>
<dbReference type="EMBL" id="LC314322">
    <property type="protein sequence ID" value="BBA19137.1"/>
    <property type="molecule type" value="mRNA"/>
</dbReference>
<dbReference type="AlphaFoldDB" id="A0A224APM8"/>
<feature type="region of interest" description="Disordered" evidence="1">
    <location>
        <begin position="43"/>
        <end position="67"/>
    </location>
</feature>
<sequence>MKLVFFVVAIVASLLALSSADMYMQNPRGSNNRLNENSANRRTANRMFDSQNNNRGGYNVGDRTDKKAGNDQAKQYRMNYFQSGTYLTQVAPNGRTELTVEWTNQHGCGGNEDTDPHKQNCNIVLQYMCQDNSSDFAPDDGITIRAGSSTARSDYSRLSSASLKQAFINRRNSNTRADRGLNEPWVTYDDCTRRERNKGLFTATQQMANKNAAINTRQNRNGNRNGYECPEERDYYPYWHPTVWTDIAILAQNESLCSYYSAESFNSRAKGTCVEQFANNGGRKHFSEANNPAACAAANGVWTEYQSMLELAPQFTTPAACTADHQDGLTYAWGLPYDIVKINAFENIVPACFVRPPPVDCEAAPWSRSNHLGNGKDGVQLNYKWTLPYFPSMNSKRCILRIRYNISTDDYDPYDTDATNNAQSPVQENPLVQVGAAGQDLRLAINTAQFGRTFQDRGHPFTISPRPTGVSNTDHITNLNVRGKRGNIVQTFPATEYDYAPSRPKIEQGDLVHIQWTGSNSHNNGAPGGDGQTGDAGEGTGGTDRHNLLQSGNPDENFPLPIEKVTMFDGVTVGWVASGIDNLSAADIAVILASAGYYQCMETTKCGAEAVDTKAQLQNQLNNAPASFEGIMLRFNTPGTYYYLCTRNNNFTNRSQKGRLTVVANTK</sequence>